<dbReference type="PANTHER" id="PTHR30346:SF0">
    <property type="entry name" value="HCA OPERON TRANSCRIPTIONAL ACTIVATOR HCAR"/>
    <property type="match status" value="1"/>
</dbReference>
<dbReference type="InterPro" id="IPR000847">
    <property type="entry name" value="LysR_HTH_N"/>
</dbReference>
<keyword evidence="3" id="KW-0238">DNA-binding</keyword>
<comment type="caution">
    <text evidence="6">The sequence shown here is derived from an EMBL/GenBank/DDBJ whole genome shotgun (WGS) entry which is preliminary data.</text>
</comment>
<dbReference type="InterPro" id="IPR036388">
    <property type="entry name" value="WH-like_DNA-bd_sf"/>
</dbReference>
<keyword evidence="7" id="KW-1185">Reference proteome</keyword>
<evidence type="ECO:0000313" key="7">
    <source>
        <dbReference type="Proteomes" id="UP001428817"/>
    </source>
</evidence>
<name>A0ABP9QR37_9PSEU</name>
<reference evidence="7" key="1">
    <citation type="journal article" date="2019" name="Int. J. Syst. Evol. Microbiol.">
        <title>The Global Catalogue of Microorganisms (GCM) 10K type strain sequencing project: providing services to taxonomists for standard genome sequencing and annotation.</title>
        <authorList>
            <consortium name="The Broad Institute Genomics Platform"/>
            <consortium name="The Broad Institute Genome Sequencing Center for Infectious Disease"/>
            <person name="Wu L."/>
            <person name="Ma J."/>
        </authorList>
    </citation>
    <scope>NUCLEOTIDE SEQUENCE [LARGE SCALE GENOMIC DNA]</scope>
    <source>
        <strain evidence="7">JCM 18303</strain>
    </source>
</reference>
<dbReference type="InterPro" id="IPR036390">
    <property type="entry name" value="WH_DNA-bd_sf"/>
</dbReference>
<evidence type="ECO:0000256" key="1">
    <source>
        <dbReference type="ARBA" id="ARBA00009437"/>
    </source>
</evidence>
<evidence type="ECO:0000256" key="4">
    <source>
        <dbReference type="ARBA" id="ARBA00023163"/>
    </source>
</evidence>
<gene>
    <name evidence="6" type="ORF">GCM10023321_56690</name>
</gene>
<dbReference type="Proteomes" id="UP001428817">
    <property type="component" value="Unassembled WGS sequence"/>
</dbReference>
<organism evidence="6 7">
    <name type="scientific">Pseudonocardia eucalypti</name>
    <dbReference type="NCBI Taxonomy" id="648755"/>
    <lineage>
        <taxon>Bacteria</taxon>
        <taxon>Bacillati</taxon>
        <taxon>Actinomycetota</taxon>
        <taxon>Actinomycetes</taxon>
        <taxon>Pseudonocardiales</taxon>
        <taxon>Pseudonocardiaceae</taxon>
        <taxon>Pseudonocardia</taxon>
    </lineage>
</organism>
<dbReference type="PROSITE" id="PS50931">
    <property type="entry name" value="HTH_LYSR"/>
    <property type="match status" value="1"/>
</dbReference>
<sequence length="56" mass="5985">MELEVVRTFVAVADNGQFQAAADELGITQQAVSKRVATLERALGAPLFARSPRARG</sequence>
<protein>
    <recommendedName>
        <fullName evidence="5">HTH lysR-type domain-containing protein</fullName>
    </recommendedName>
</protein>
<dbReference type="RefSeq" id="WP_345703197.1">
    <property type="nucleotide sequence ID" value="NZ_BAABJP010000031.1"/>
</dbReference>
<comment type="similarity">
    <text evidence="1">Belongs to the LysR transcriptional regulatory family.</text>
</comment>
<proteinExistence type="inferred from homology"/>
<dbReference type="PANTHER" id="PTHR30346">
    <property type="entry name" value="TRANSCRIPTIONAL DUAL REGULATOR HCAR-RELATED"/>
    <property type="match status" value="1"/>
</dbReference>
<dbReference type="Pfam" id="PF00126">
    <property type="entry name" value="HTH_1"/>
    <property type="match status" value="1"/>
</dbReference>
<accession>A0ABP9QR37</accession>
<dbReference type="EMBL" id="BAABJP010000031">
    <property type="protein sequence ID" value="GAA5165977.1"/>
    <property type="molecule type" value="Genomic_DNA"/>
</dbReference>
<keyword evidence="4" id="KW-0804">Transcription</keyword>
<dbReference type="PRINTS" id="PR00039">
    <property type="entry name" value="HTHLYSR"/>
</dbReference>
<evidence type="ECO:0000313" key="6">
    <source>
        <dbReference type="EMBL" id="GAA5165977.1"/>
    </source>
</evidence>
<keyword evidence="2" id="KW-0805">Transcription regulation</keyword>
<dbReference type="SUPFAM" id="SSF46785">
    <property type="entry name" value="Winged helix' DNA-binding domain"/>
    <property type="match status" value="1"/>
</dbReference>
<evidence type="ECO:0000256" key="3">
    <source>
        <dbReference type="ARBA" id="ARBA00023125"/>
    </source>
</evidence>
<evidence type="ECO:0000259" key="5">
    <source>
        <dbReference type="PROSITE" id="PS50931"/>
    </source>
</evidence>
<evidence type="ECO:0000256" key="2">
    <source>
        <dbReference type="ARBA" id="ARBA00023015"/>
    </source>
</evidence>
<dbReference type="Gene3D" id="1.10.10.10">
    <property type="entry name" value="Winged helix-like DNA-binding domain superfamily/Winged helix DNA-binding domain"/>
    <property type="match status" value="1"/>
</dbReference>
<feature type="domain" description="HTH lysR-type" evidence="5">
    <location>
        <begin position="1"/>
        <end position="56"/>
    </location>
</feature>